<evidence type="ECO:0000313" key="3">
    <source>
        <dbReference type="EMBL" id="BBU37343.1"/>
    </source>
</evidence>
<keyword evidence="4" id="KW-1185">Reference proteome</keyword>
<feature type="compositionally biased region" description="Basic and acidic residues" evidence="1">
    <location>
        <begin position="156"/>
        <end position="174"/>
    </location>
</feature>
<dbReference type="EMBL" id="AP022322">
    <property type="protein sequence ID" value="BBU37343.1"/>
    <property type="molecule type" value="Genomic_DNA"/>
</dbReference>
<sequence>MSTVAIVALVIVAIIAALILIILLTPITYSIEVDGRSPYRGEVRVKWLWRVFSLHLAYLQDKPFFKELYILGMLKIGPVKDYEEWLENRVDEEYQKVVDEDDDMSQAEAFAKAMQGGGQGPSASSSGTSFEDLKSSQRSDATFGDEESPGAGRSENPNERIERPDQASKDMDAQARADRYDSIQQDPTSHIKSDDETVSRVTFNSDGSIKEKVFTKVKDLKTTVKHRFEKPDPNDPVASFKSKIPTFWFMKHVQNTELWHQLFLVSKRCYDHSKPRDVAIEGRFGIGDPYRMGIIASMLYSIWPEQAENIELDYVNWAGEGSGHIKGRIILAVMAWHGTRFLLSKPMRSLLGESARVFWVKRKEAKQLEKLKAEQGQTA</sequence>
<protein>
    <recommendedName>
        <fullName evidence="5">DUF2953 domain-containing protein</fullName>
    </recommendedName>
</protein>
<dbReference type="Proteomes" id="UP000679260">
    <property type="component" value="Chromosome"/>
</dbReference>
<keyword evidence="2" id="KW-0812">Transmembrane</keyword>
<reference evidence="3 4" key="1">
    <citation type="submission" date="2020-01" db="EMBL/GenBank/DDBJ databases">
        <title>Veillonella burapaensis sp. nov., anaerobic, Gram-stain-negative coccus isolated from saliva of a Thai child.</title>
        <authorList>
            <person name="Mashima I."/>
            <person name="Theodorea C."/>
            <person name="Nakazawa F."/>
            <person name="Thaweboon B."/>
            <person name="Thaweboon S."/>
            <person name="Tamai R."/>
            <person name="Kiyoura Y."/>
        </authorList>
    </citation>
    <scope>NUCLEOTIDE SEQUENCE [LARGE SCALE GENOMIC DNA]</scope>
    <source>
        <strain evidence="3 4">S12025-13</strain>
    </source>
</reference>
<dbReference type="RefSeq" id="WP_213467421.1">
    <property type="nucleotide sequence ID" value="NZ_AP022322.1"/>
</dbReference>
<evidence type="ECO:0000256" key="2">
    <source>
        <dbReference type="SAM" id="Phobius"/>
    </source>
</evidence>
<evidence type="ECO:0000256" key="1">
    <source>
        <dbReference type="SAM" id="MobiDB-lite"/>
    </source>
</evidence>
<organism evidence="3 4">
    <name type="scientific">Veillonella orientalis</name>
    <dbReference type="NCBI Taxonomy" id="2682455"/>
    <lineage>
        <taxon>Bacteria</taxon>
        <taxon>Bacillati</taxon>
        <taxon>Bacillota</taxon>
        <taxon>Negativicutes</taxon>
        <taxon>Veillonellales</taxon>
        <taxon>Veillonellaceae</taxon>
        <taxon>Veillonella</taxon>
    </lineage>
</organism>
<evidence type="ECO:0000313" key="4">
    <source>
        <dbReference type="Proteomes" id="UP000679260"/>
    </source>
</evidence>
<evidence type="ECO:0008006" key="5">
    <source>
        <dbReference type="Google" id="ProtNLM"/>
    </source>
</evidence>
<keyword evidence="2" id="KW-1133">Transmembrane helix</keyword>
<feature type="region of interest" description="Disordered" evidence="1">
    <location>
        <begin position="112"/>
        <end position="174"/>
    </location>
</feature>
<name>A0ABN5XYA7_9FIRM</name>
<keyword evidence="2" id="KW-0472">Membrane</keyword>
<accession>A0ABN5XYA7</accession>
<feature type="transmembrane region" description="Helical" evidence="2">
    <location>
        <begin position="6"/>
        <end position="31"/>
    </location>
</feature>
<gene>
    <name evidence="3" type="ORF">VEIS1202513_18640</name>
</gene>
<proteinExistence type="predicted"/>